<sequence length="361" mass="39260">MRRGYEWAPANLKQTQNIAFFPAQALLNWLGSLFTKPNNPLPALLMSLSFGAASIFAFHALASRVLATRDAGFAAALFAFWPASSFFIMGYPTGLISLCIIGALGAHVRGQYWRSALWCGLGSAAAPTVMFVVAASYLDRGITLLRQGITARRSLHLALWVLLCASGLLSFMIYQRIRFHDALAFNAAQSAWGKAPGLSQRLHRFEDWHWYIQQAQSERQEIAHGLALWRQDHLLPGMTGIEAGVQRWVSSLSMTLVTVGLAAASFGLWRRAAILPFAGWCVFVGYMWFIFTTSQHLLCVPRLLSPAIALFLGFGLLAGRLPGIVGSAMLLLALLTSALEPPSSQAAIGLSKKPGPALSSQ</sequence>
<dbReference type="OrthoDB" id="573863at2"/>
<dbReference type="Proteomes" id="UP000032668">
    <property type="component" value="Unassembled WGS sequence"/>
</dbReference>
<accession>A0A0D6PGG9</accession>
<evidence type="ECO:0000313" key="2">
    <source>
        <dbReference type="EMBL" id="GAN80293.1"/>
    </source>
</evidence>
<feature type="transmembrane region" description="Helical" evidence="1">
    <location>
        <begin position="73"/>
        <end position="104"/>
    </location>
</feature>
<comment type="caution">
    <text evidence="2">The sequence shown here is derived from an EMBL/GenBank/DDBJ whole genome shotgun (WGS) entry which is preliminary data.</text>
</comment>
<keyword evidence="3" id="KW-1185">Reference proteome</keyword>
<feature type="transmembrane region" description="Helical" evidence="1">
    <location>
        <begin position="157"/>
        <end position="174"/>
    </location>
</feature>
<name>A0A0D6PGG9_9PROT</name>
<dbReference type="STRING" id="1120923.SAMN02746095_01640"/>
<keyword evidence="1" id="KW-0812">Transmembrane</keyword>
<feature type="transmembrane region" description="Helical" evidence="1">
    <location>
        <begin position="248"/>
        <end position="268"/>
    </location>
</feature>
<evidence type="ECO:0000256" key="1">
    <source>
        <dbReference type="SAM" id="Phobius"/>
    </source>
</evidence>
<protein>
    <submittedName>
        <fullName evidence="2">Uncharacterized protein</fullName>
    </submittedName>
</protein>
<keyword evidence="1" id="KW-1133">Transmembrane helix</keyword>
<reference evidence="2 3" key="1">
    <citation type="submission" date="2012-11" db="EMBL/GenBank/DDBJ databases">
        <title>Whole genome sequence of Acidocella aminolytica 101 = DSM 11237.</title>
        <authorList>
            <person name="Azuma Y."/>
            <person name="Higashiura N."/>
            <person name="Hirakawa H."/>
            <person name="Matsushita K."/>
        </authorList>
    </citation>
    <scope>NUCLEOTIDE SEQUENCE [LARGE SCALE GENOMIC DNA]</scope>
    <source>
        <strain evidence="3">101 / DSM 11237</strain>
    </source>
</reference>
<organism evidence="2 3">
    <name type="scientific">Acidocella aminolytica 101 = DSM 11237</name>
    <dbReference type="NCBI Taxonomy" id="1120923"/>
    <lineage>
        <taxon>Bacteria</taxon>
        <taxon>Pseudomonadati</taxon>
        <taxon>Pseudomonadota</taxon>
        <taxon>Alphaproteobacteria</taxon>
        <taxon>Acetobacterales</taxon>
        <taxon>Acidocellaceae</taxon>
        <taxon>Acidocella</taxon>
    </lineage>
</organism>
<feature type="transmembrane region" description="Helical" evidence="1">
    <location>
        <begin position="116"/>
        <end position="137"/>
    </location>
</feature>
<feature type="transmembrane region" description="Helical" evidence="1">
    <location>
        <begin position="303"/>
        <end position="335"/>
    </location>
</feature>
<keyword evidence="1" id="KW-0472">Membrane</keyword>
<evidence type="ECO:0000313" key="3">
    <source>
        <dbReference type="Proteomes" id="UP000032668"/>
    </source>
</evidence>
<dbReference type="EMBL" id="BANC01000041">
    <property type="protein sequence ID" value="GAN80293.1"/>
    <property type="molecule type" value="Genomic_DNA"/>
</dbReference>
<feature type="transmembrane region" description="Helical" evidence="1">
    <location>
        <begin position="274"/>
        <end position="291"/>
    </location>
</feature>
<gene>
    <name evidence="2" type="ORF">Aam_041_060</name>
</gene>
<feature type="transmembrane region" description="Helical" evidence="1">
    <location>
        <begin position="41"/>
        <end position="61"/>
    </location>
</feature>
<proteinExistence type="predicted"/>
<dbReference type="AlphaFoldDB" id="A0A0D6PGG9"/>